<keyword evidence="2" id="KW-1185">Reference proteome</keyword>
<evidence type="ECO:0000313" key="2">
    <source>
        <dbReference type="Proteomes" id="UP000549394"/>
    </source>
</evidence>
<sequence length="191" mass="21954">MADENANESSTSKALGLRIQKKLLGKMSSKKIAKTFIDDTSGRVLDRLYSIALERSGKKAADKVLKNCIKIAVKLAILHRNDILSKGDLQNLNEVRSKMRNLCKTIISFHDVDFTYDYKFMNHTLNAICVKITDVLKRHLTDKSIQRVHHVFTFFMDEEFMNEVFNSSSKYRSHLDKLVIELDLLLETNSL</sequence>
<dbReference type="PANTHER" id="PTHR12757:SF1">
    <property type="entry name" value="PROTEIN SALIVARY GLANDS MARRED"/>
    <property type="match status" value="1"/>
</dbReference>
<dbReference type="GO" id="GO:0042981">
    <property type="term" value="P:regulation of apoptotic process"/>
    <property type="evidence" value="ECO:0007669"/>
    <property type="project" value="InterPro"/>
</dbReference>
<dbReference type="Gene3D" id="1.20.1440.160">
    <property type="entry name" value="Tumor necrosis factor alpha-induced protein 8-like"/>
    <property type="match status" value="1"/>
</dbReference>
<dbReference type="InterPro" id="IPR008477">
    <property type="entry name" value="TNFAIP8-like"/>
</dbReference>
<dbReference type="GO" id="GO:0005737">
    <property type="term" value="C:cytoplasm"/>
    <property type="evidence" value="ECO:0007669"/>
    <property type="project" value="TreeGrafter"/>
</dbReference>
<gene>
    <name evidence="1" type="ORF">DGYR_LOCUS3166</name>
</gene>
<dbReference type="EMBL" id="CAJFCJ010000005">
    <property type="protein sequence ID" value="CAD5114307.1"/>
    <property type="molecule type" value="Genomic_DNA"/>
</dbReference>
<dbReference type="AlphaFoldDB" id="A0A7I8VIB2"/>
<proteinExistence type="predicted"/>
<organism evidence="1 2">
    <name type="scientific">Dimorphilus gyrociliatus</name>
    <dbReference type="NCBI Taxonomy" id="2664684"/>
    <lineage>
        <taxon>Eukaryota</taxon>
        <taxon>Metazoa</taxon>
        <taxon>Spiralia</taxon>
        <taxon>Lophotrochozoa</taxon>
        <taxon>Annelida</taxon>
        <taxon>Polychaeta</taxon>
        <taxon>Polychaeta incertae sedis</taxon>
        <taxon>Dinophilidae</taxon>
        <taxon>Dimorphilus</taxon>
    </lineage>
</organism>
<protein>
    <submittedName>
        <fullName evidence="1">Uncharacterized protein</fullName>
    </submittedName>
</protein>
<dbReference type="OrthoDB" id="10055976at2759"/>
<evidence type="ECO:0000313" key="1">
    <source>
        <dbReference type="EMBL" id="CAD5114307.1"/>
    </source>
</evidence>
<dbReference type="PANTHER" id="PTHR12757">
    <property type="entry name" value="TUMOR NECROSIS FACTOR INDUCED PROTEIN"/>
    <property type="match status" value="1"/>
</dbReference>
<name>A0A7I8VIB2_9ANNE</name>
<dbReference type="Pfam" id="PF05527">
    <property type="entry name" value="TNFAIP8"/>
    <property type="match status" value="1"/>
</dbReference>
<dbReference type="InterPro" id="IPR038355">
    <property type="entry name" value="TNFAIP8_sf"/>
</dbReference>
<comment type="caution">
    <text evidence="1">The sequence shown here is derived from an EMBL/GenBank/DDBJ whole genome shotgun (WGS) entry which is preliminary data.</text>
</comment>
<accession>A0A7I8VIB2</accession>
<reference evidence="1 2" key="1">
    <citation type="submission" date="2020-08" db="EMBL/GenBank/DDBJ databases">
        <authorList>
            <person name="Hejnol A."/>
        </authorList>
    </citation>
    <scope>NUCLEOTIDE SEQUENCE [LARGE SCALE GENOMIC DNA]</scope>
</reference>
<dbReference type="Proteomes" id="UP000549394">
    <property type="component" value="Unassembled WGS sequence"/>
</dbReference>
<dbReference type="FunFam" id="1.20.1440.160:FF:000001">
    <property type="entry name" value="Tumor necrosis factor alpha-induced protein 8-like 1"/>
    <property type="match status" value="1"/>
</dbReference>